<protein>
    <submittedName>
        <fullName evidence="1">Uncharacterized protein</fullName>
    </submittedName>
</protein>
<accession>A0A3B0TBS4</accession>
<feature type="non-terminal residue" evidence="1">
    <location>
        <position position="1"/>
    </location>
</feature>
<reference evidence="1" key="1">
    <citation type="submission" date="2018-06" db="EMBL/GenBank/DDBJ databases">
        <authorList>
            <person name="Zhirakovskaya E."/>
        </authorList>
    </citation>
    <scope>NUCLEOTIDE SEQUENCE</scope>
</reference>
<dbReference type="AlphaFoldDB" id="A0A3B0TBS4"/>
<proteinExistence type="predicted"/>
<sequence length="109" mass="11481">EDMRDGRETWGVIGQEVYGAGMAPTFAALAYLSPVPGVTIYSGYPLADVSQDGDNIRAVWTGVPGYRTPVVVWGVTGVTVDGDMVPTEVCGNALCFDAEGGETYLMEVA</sequence>
<evidence type="ECO:0000313" key="1">
    <source>
        <dbReference type="EMBL" id="VAW09539.1"/>
    </source>
</evidence>
<name>A0A3B0TBS4_9ZZZZ</name>
<organism evidence="1">
    <name type="scientific">hydrothermal vent metagenome</name>
    <dbReference type="NCBI Taxonomy" id="652676"/>
    <lineage>
        <taxon>unclassified sequences</taxon>
        <taxon>metagenomes</taxon>
        <taxon>ecological metagenomes</taxon>
    </lineage>
</organism>
<gene>
    <name evidence="1" type="ORF">MNBD_ACTINO02-2721</name>
</gene>
<dbReference type="EMBL" id="UOEK01000605">
    <property type="protein sequence ID" value="VAW09539.1"/>
    <property type="molecule type" value="Genomic_DNA"/>
</dbReference>